<protein>
    <submittedName>
        <fullName evidence="1">Uncharacterized protein</fullName>
    </submittedName>
</protein>
<dbReference type="EMBL" id="CM042044">
    <property type="protein sequence ID" value="KAI3686538.1"/>
    <property type="molecule type" value="Genomic_DNA"/>
</dbReference>
<evidence type="ECO:0000313" key="2">
    <source>
        <dbReference type="Proteomes" id="UP001056120"/>
    </source>
</evidence>
<proteinExistence type="predicted"/>
<evidence type="ECO:0000313" key="1">
    <source>
        <dbReference type="EMBL" id="KAI3686538.1"/>
    </source>
</evidence>
<organism evidence="1 2">
    <name type="scientific">Smallanthus sonchifolius</name>
    <dbReference type="NCBI Taxonomy" id="185202"/>
    <lineage>
        <taxon>Eukaryota</taxon>
        <taxon>Viridiplantae</taxon>
        <taxon>Streptophyta</taxon>
        <taxon>Embryophyta</taxon>
        <taxon>Tracheophyta</taxon>
        <taxon>Spermatophyta</taxon>
        <taxon>Magnoliopsida</taxon>
        <taxon>eudicotyledons</taxon>
        <taxon>Gunneridae</taxon>
        <taxon>Pentapetalae</taxon>
        <taxon>asterids</taxon>
        <taxon>campanulids</taxon>
        <taxon>Asterales</taxon>
        <taxon>Asteraceae</taxon>
        <taxon>Asteroideae</taxon>
        <taxon>Heliantheae alliance</taxon>
        <taxon>Millerieae</taxon>
        <taxon>Smallanthus</taxon>
    </lineage>
</organism>
<keyword evidence="2" id="KW-1185">Reference proteome</keyword>
<gene>
    <name evidence="1" type="ORF">L1987_80217</name>
</gene>
<reference evidence="2" key="1">
    <citation type="journal article" date="2022" name="Mol. Ecol. Resour.">
        <title>The genomes of chicory, endive, great burdock and yacon provide insights into Asteraceae palaeo-polyploidization history and plant inulin production.</title>
        <authorList>
            <person name="Fan W."/>
            <person name="Wang S."/>
            <person name="Wang H."/>
            <person name="Wang A."/>
            <person name="Jiang F."/>
            <person name="Liu H."/>
            <person name="Zhao H."/>
            <person name="Xu D."/>
            <person name="Zhang Y."/>
        </authorList>
    </citation>
    <scope>NUCLEOTIDE SEQUENCE [LARGE SCALE GENOMIC DNA]</scope>
    <source>
        <strain evidence="2">cv. Yunnan</strain>
    </source>
</reference>
<accession>A0ACB8YN62</accession>
<reference evidence="1 2" key="2">
    <citation type="journal article" date="2022" name="Mol. Ecol. Resour.">
        <title>The genomes of chicory, endive, great burdock and yacon provide insights into Asteraceae paleo-polyploidization history and plant inulin production.</title>
        <authorList>
            <person name="Fan W."/>
            <person name="Wang S."/>
            <person name="Wang H."/>
            <person name="Wang A."/>
            <person name="Jiang F."/>
            <person name="Liu H."/>
            <person name="Zhao H."/>
            <person name="Xu D."/>
            <person name="Zhang Y."/>
        </authorList>
    </citation>
    <scope>NUCLEOTIDE SEQUENCE [LARGE SCALE GENOMIC DNA]</scope>
    <source>
        <strain evidence="2">cv. Yunnan</strain>
        <tissue evidence="1">Leaves</tissue>
    </source>
</reference>
<name>A0ACB8YN62_9ASTR</name>
<comment type="caution">
    <text evidence="1">The sequence shown here is derived from an EMBL/GenBank/DDBJ whole genome shotgun (WGS) entry which is preliminary data.</text>
</comment>
<sequence>MLGEQAIIPNFTSYPNPNPNPLPSLTDASQYPNSQGFDGLQDQSAPLNWTTDSTIHDHVGVTMSETPNHVLETTTQPENILLFQCEVCNISCNAKDMLEKHKIGKKHLKNVKKLADSSADAQKMVPPPVASETLVGELENEKHRLIQNGTETLIHCDICNVFCNDQEVFQKHVAGKKHSAKSIIQSAGANAVFDATSDSSCGPQKKPDPFQCEICKITCSSSELLKAHISGKKHLKKMKELGLIPNMPLTPIASLDTPTANPESSEGKTVALHEFKRVCEICGISCDTDEMMKFHTEGKKHRKKLEKSEKLIGPNPAVTTEPAATPMVIGPLQEGVQIVSSEGSKRKNKRGGTDDDVETKKQKIVQGGASSDAVQICNLCNVVCNSRKVFISHLAGQKHAAMAVKQAETQAVPTGQES</sequence>
<dbReference type="Proteomes" id="UP001056120">
    <property type="component" value="Linkage Group LG27"/>
</dbReference>